<feature type="transmembrane region" description="Helical" evidence="6">
    <location>
        <begin position="83"/>
        <end position="107"/>
    </location>
</feature>
<dbReference type="InterPro" id="IPR051539">
    <property type="entry name" value="T4SS-coupling_protein"/>
</dbReference>
<protein>
    <recommendedName>
        <fullName evidence="7">TraD/TraG TraM recognition site domain-containing protein</fullName>
    </recommendedName>
</protein>
<gene>
    <name evidence="8" type="ORF">GCM10011594_32320</name>
</gene>
<accession>A0A917T5G6</accession>
<keyword evidence="3 6" id="KW-0812">Transmembrane</keyword>
<sequence>MHGDSRSVTAGASSGTWLLLAGGAVLAAAMLAAPLLAGHLAYLVTGRGWPDAGSPAAAAVGMLAHPGDPTRGWPEPAGRPGPVLVWALTAVLLTGLVAVAATAVLLVRRVHRPATAGVATRAQETRSMTADSLRARAGSLRPQLAATTTPRELRPEQLGARLGRSVASGRDVWRAIETSSIVTGLSESGKTTSVVIPAVLDWEGRQVVSTTKTDILRCTWAAAADRGGLRVFDPLRLSGGVFPELSWTPIQGCADPNIAEARTKVLTERAAGPDPHADFAADGRRVVRALLHAAGLADATVTELLGWVYNPLDQRPEQIIRGSSRGYQLYAEELASVRKTPDRQREGSYLSVRSAFDGMSTPQVLAVIDHRPSRAFNATRWLAEGTDSLYLLTHNTMLAGATKIVSLIVADILDAARHLAAASTGARLDPPLPIIADESVNTCRLPDWETVLSDSRGWGISAHMVVQTRSLLRGAYGRDQGEAIWSAAGMRMMVGGGEGGADSKEVAEAFGDVEVATYSRDTAGTVHSLSSRRQATRTVADVRNTPPGRAIVLASQMPPVEIELTPWWRRPDAAHVHRAAEDYDDARAHHLPLARRRP</sequence>
<keyword evidence="4 6" id="KW-1133">Transmembrane helix</keyword>
<feature type="domain" description="TraD/TraG TraM recognition site" evidence="7">
    <location>
        <begin position="432"/>
        <end position="534"/>
    </location>
</feature>
<dbReference type="GO" id="GO:0005886">
    <property type="term" value="C:plasma membrane"/>
    <property type="evidence" value="ECO:0007669"/>
    <property type="project" value="UniProtKB-SubCell"/>
</dbReference>
<keyword evidence="2" id="KW-1003">Cell membrane</keyword>
<dbReference type="PANTHER" id="PTHR37937:SF1">
    <property type="entry name" value="CONJUGATIVE TRANSFER: DNA TRANSPORT"/>
    <property type="match status" value="1"/>
</dbReference>
<dbReference type="InterPro" id="IPR032689">
    <property type="entry name" value="TraG-D_C"/>
</dbReference>
<dbReference type="InterPro" id="IPR027417">
    <property type="entry name" value="P-loop_NTPase"/>
</dbReference>
<evidence type="ECO:0000313" key="8">
    <source>
        <dbReference type="EMBL" id="GGM09952.1"/>
    </source>
</evidence>
<keyword evidence="9" id="KW-1185">Reference proteome</keyword>
<dbReference type="SUPFAM" id="SSF52540">
    <property type="entry name" value="P-loop containing nucleoside triphosphate hydrolases"/>
    <property type="match status" value="1"/>
</dbReference>
<reference evidence="8" key="1">
    <citation type="journal article" date="2014" name="Int. J. Syst. Evol. Microbiol.">
        <title>Complete genome sequence of Corynebacterium casei LMG S-19264T (=DSM 44701T), isolated from a smear-ripened cheese.</title>
        <authorList>
            <consortium name="US DOE Joint Genome Institute (JGI-PGF)"/>
            <person name="Walter F."/>
            <person name="Albersmeier A."/>
            <person name="Kalinowski J."/>
            <person name="Ruckert C."/>
        </authorList>
    </citation>
    <scope>NUCLEOTIDE SEQUENCE</scope>
    <source>
        <strain evidence="8">CGMCC 4.7308</strain>
    </source>
</reference>
<evidence type="ECO:0000256" key="6">
    <source>
        <dbReference type="SAM" id="Phobius"/>
    </source>
</evidence>
<dbReference type="Pfam" id="PF12696">
    <property type="entry name" value="TraG-D_C"/>
    <property type="match status" value="1"/>
</dbReference>
<proteinExistence type="predicted"/>
<comment type="caution">
    <text evidence="8">The sequence shown here is derived from an EMBL/GenBank/DDBJ whole genome shotgun (WGS) entry which is preliminary data.</text>
</comment>
<organism evidence="8 9">
    <name type="scientific">Nakamurella endophytica</name>
    <dbReference type="NCBI Taxonomy" id="1748367"/>
    <lineage>
        <taxon>Bacteria</taxon>
        <taxon>Bacillati</taxon>
        <taxon>Actinomycetota</taxon>
        <taxon>Actinomycetes</taxon>
        <taxon>Nakamurellales</taxon>
        <taxon>Nakamurellaceae</taxon>
        <taxon>Nakamurella</taxon>
    </lineage>
</organism>
<name>A0A917T5G6_9ACTN</name>
<comment type="subcellular location">
    <subcellularLocation>
        <location evidence="1">Cell membrane</location>
        <topology evidence="1">Multi-pass membrane protein</topology>
    </subcellularLocation>
</comment>
<evidence type="ECO:0000313" key="9">
    <source>
        <dbReference type="Proteomes" id="UP000655208"/>
    </source>
</evidence>
<reference evidence="8" key="2">
    <citation type="submission" date="2020-09" db="EMBL/GenBank/DDBJ databases">
        <authorList>
            <person name="Sun Q."/>
            <person name="Zhou Y."/>
        </authorList>
    </citation>
    <scope>NUCLEOTIDE SEQUENCE</scope>
    <source>
        <strain evidence="8">CGMCC 4.7308</strain>
    </source>
</reference>
<evidence type="ECO:0000259" key="7">
    <source>
        <dbReference type="Pfam" id="PF12696"/>
    </source>
</evidence>
<evidence type="ECO:0000256" key="5">
    <source>
        <dbReference type="ARBA" id="ARBA00023136"/>
    </source>
</evidence>
<dbReference type="Proteomes" id="UP000655208">
    <property type="component" value="Unassembled WGS sequence"/>
</dbReference>
<dbReference type="AlphaFoldDB" id="A0A917T5G6"/>
<evidence type="ECO:0000256" key="1">
    <source>
        <dbReference type="ARBA" id="ARBA00004651"/>
    </source>
</evidence>
<dbReference type="EMBL" id="BMNA01000007">
    <property type="protein sequence ID" value="GGM09952.1"/>
    <property type="molecule type" value="Genomic_DNA"/>
</dbReference>
<dbReference type="PANTHER" id="PTHR37937">
    <property type="entry name" value="CONJUGATIVE TRANSFER: DNA TRANSPORT"/>
    <property type="match status" value="1"/>
</dbReference>
<evidence type="ECO:0000256" key="3">
    <source>
        <dbReference type="ARBA" id="ARBA00022692"/>
    </source>
</evidence>
<evidence type="ECO:0000256" key="4">
    <source>
        <dbReference type="ARBA" id="ARBA00022989"/>
    </source>
</evidence>
<evidence type="ECO:0000256" key="2">
    <source>
        <dbReference type="ARBA" id="ARBA00022475"/>
    </source>
</evidence>
<dbReference type="Gene3D" id="3.40.50.300">
    <property type="entry name" value="P-loop containing nucleotide triphosphate hydrolases"/>
    <property type="match status" value="1"/>
</dbReference>
<keyword evidence="5 6" id="KW-0472">Membrane</keyword>
<dbReference type="CDD" id="cd01127">
    <property type="entry name" value="TrwB_TraG_TraD_VirD4"/>
    <property type="match status" value="1"/>
</dbReference>